<sequence length="321" mass="35678">MARLMVAVRIRPLTQRERANDHVTAIVKAHGDQAVSVWDPNDDALEDVLRRERQREKLFWFDGVFDETASQTHVFDHTVRHLIDSVLHGFNATVLAYGATGAGKTYTMLGNETSPGIMVLTLADLFSKITTDNEAGAGNYDVVLSYMEIYNENIRDLLSGKADILELREDAVRGVVVAGITIAPVHSPEEVMTLLRKGNKNRSQEATGANEVSSRSHAVLQVYVTYRTTDPQSGQRMQRFAKLSMIDLAGSERAAETNNRGMRMIEGANINRSLLALGNCINALVDPAKKNKYVNYRDSKLTRLLKASFEPSPTRRDRCVG</sequence>
<organism evidence="9 10">
    <name type="scientific">Polyrhizophydium stewartii</name>
    <dbReference type="NCBI Taxonomy" id="2732419"/>
    <lineage>
        <taxon>Eukaryota</taxon>
        <taxon>Fungi</taxon>
        <taxon>Fungi incertae sedis</taxon>
        <taxon>Chytridiomycota</taxon>
        <taxon>Chytridiomycota incertae sedis</taxon>
        <taxon>Chytridiomycetes</taxon>
        <taxon>Rhizophydiales</taxon>
        <taxon>Rhizophydiales incertae sedis</taxon>
        <taxon>Polyrhizophydium</taxon>
    </lineage>
</organism>
<accession>A0ABR4N4P0</accession>
<evidence type="ECO:0000259" key="8">
    <source>
        <dbReference type="PROSITE" id="PS50067"/>
    </source>
</evidence>
<dbReference type="Proteomes" id="UP001527925">
    <property type="component" value="Unassembled WGS sequence"/>
</dbReference>
<dbReference type="InterPro" id="IPR027640">
    <property type="entry name" value="Kinesin-like_fam"/>
</dbReference>
<keyword evidence="1 7" id="KW-0493">Microtubule</keyword>
<dbReference type="InterPro" id="IPR036961">
    <property type="entry name" value="Kinesin_motor_dom_sf"/>
</dbReference>
<reference evidence="9 10" key="1">
    <citation type="submission" date="2023-09" db="EMBL/GenBank/DDBJ databases">
        <title>Pangenome analysis of Batrachochytrium dendrobatidis and related Chytrids.</title>
        <authorList>
            <person name="Yacoub M.N."/>
            <person name="Stajich J.E."/>
            <person name="James T.Y."/>
        </authorList>
    </citation>
    <scope>NUCLEOTIDE SEQUENCE [LARGE SCALE GENOMIC DNA]</scope>
    <source>
        <strain evidence="9 10">JEL0888</strain>
    </source>
</reference>
<comment type="caution">
    <text evidence="9">The sequence shown here is derived from an EMBL/GenBank/DDBJ whole genome shotgun (WGS) entry which is preliminary data.</text>
</comment>
<dbReference type="SUPFAM" id="SSF52540">
    <property type="entry name" value="P-loop containing nucleoside triphosphate hydrolases"/>
    <property type="match status" value="1"/>
</dbReference>
<dbReference type="Gene3D" id="3.40.850.10">
    <property type="entry name" value="Kinesin motor domain"/>
    <property type="match status" value="1"/>
</dbReference>
<dbReference type="InterPro" id="IPR001752">
    <property type="entry name" value="Kinesin_motor_dom"/>
</dbReference>
<dbReference type="PROSITE" id="PS00411">
    <property type="entry name" value="KINESIN_MOTOR_1"/>
    <property type="match status" value="1"/>
</dbReference>
<evidence type="ECO:0000256" key="4">
    <source>
        <dbReference type="ARBA" id="ARBA00023054"/>
    </source>
</evidence>
<keyword evidence="10" id="KW-1185">Reference proteome</keyword>
<name>A0ABR4N4P0_9FUNG</name>
<dbReference type="PRINTS" id="PR00380">
    <property type="entry name" value="KINESINHEAVY"/>
</dbReference>
<dbReference type="PROSITE" id="PS50067">
    <property type="entry name" value="KINESIN_MOTOR_2"/>
    <property type="match status" value="1"/>
</dbReference>
<keyword evidence="2 6" id="KW-0547">Nucleotide-binding</keyword>
<evidence type="ECO:0000256" key="5">
    <source>
        <dbReference type="ARBA" id="ARBA00023175"/>
    </source>
</evidence>
<evidence type="ECO:0000256" key="3">
    <source>
        <dbReference type="ARBA" id="ARBA00022840"/>
    </source>
</evidence>
<dbReference type="Pfam" id="PF00225">
    <property type="entry name" value="Kinesin"/>
    <property type="match status" value="1"/>
</dbReference>
<dbReference type="PANTHER" id="PTHR47968">
    <property type="entry name" value="CENTROMERE PROTEIN E"/>
    <property type="match status" value="1"/>
</dbReference>
<evidence type="ECO:0000313" key="9">
    <source>
        <dbReference type="EMBL" id="KAL2914435.1"/>
    </source>
</evidence>
<keyword evidence="3 6" id="KW-0067">ATP-binding</keyword>
<dbReference type="EMBL" id="JADGIZ020000033">
    <property type="protein sequence ID" value="KAL2914435.1"/>
    <property type="molecule type" value="Genomic_DNA"/>
</dbReference>
<proteinExistence type="inferred from homology"/>
<protein>
    <recommendedName>
        <fullName evidence="7">Kinesin-like protein</fullName>
    </recommendedName>
</protein>
<evidence type="ECO:0000256" key="1">
    <source>
        <dbReference type="ARBA" id="ARBA00022701"/>
    </source>
</evidence>
<dbReference type="InterPro" id="IPR019821">
    <property type="entry name" value="Kinesin_motor_CS"/>
</dbReference>
<keyword evidence="4" id="KW-0175">Coiled coil</keyword>
<evidence type="ECO:0000313" key="10">
    <source>
        <dbReference type="Proteomes" id="UP001527925"/>
    </source>
</evidence>
<evidence type="ECO:0000256" key="2">
    <source>
        <dbReference type="ARBA" id="ARBA00022741"/>
    </source>
</evidence>
<keyword evidence="5 6" id="KW-0505">Motor protein</keyword>
<dbReference type="PANTHER" id="PTHR47968:SF13">
    <property type="entry name" value="KINESIN-LIKE PROTEIN KIF19 ISOFORM X1"/>
    <property type="match status" value="1"/>
</dbReference>
<feature type="domain" description="Kinesin motor" evidence="8">
    <location>
        <begin position="3"/>
        <end position="321"/>
    </location>
</feature>
<gene>
    <name evidence="9" type="primary">KIF19_2</name>
    <name evidence="9" type="ORF">HK105_206002</name>
</gene>
<evidence type="ECO:0000256" key="7">
    <source>
        <dbReference type="RuleBase" id="RU000394"/>
    </source>
</evidence>
<comment type="similarity">
    <text evidence="6 7">Belongs to the TRAFAC class myosin-kinesin ATPase superfamily. Kinesin family.</text>
</comment>
<dbReference type="SMART" id="SM00129">
    <property type="entry name" value="KISc"/>
    <property type="match status" value="1"/>
</dbReference>
<feature type="binding site" evidence="6">
    <location>
        <begin position="98"/>
        <end position="105"/>
    </location>
    <ligand>
        <name>ATP</name>
        <dbReference type="ChEBI" id="CHEBI:30616"/>
    </ligand>
</feature>
<dbReference type="InterPro" id="IPR027417">
    <property type="entry name" value="P-loop_NTPase"/>
</dbReference>
<evidence type="ECO:0000256" key="6">
    <source>
        <dbReference type="PROSITE-ProRule" id="PRU00283"/>
    </source>
</evidence>